<dbReference type="PANTHER" id="PTHR31635">
    <property type="entry name" value="REVERSE TRANSCRIPTASE DOMAIN-CONTAINING PROTEIN-RELATED"/>
    <property type="match status" value="1"/>
</dbReference>
<evidence type="ECO:0000313" key="2">
    <source>
        <dbReference type="Proteomes" id="UP001176940"/>
    </source>
</evidence>
<dbReference type="PANTHER" id="PTHR31635:SF196">
    <property type="entry name" value="REVERSE TRANSCRIPTASE DOMAIN-CONTAINING PROTEIN-RELATED"/>
    <property type="match status" value="1"/>
</dbReference>
<feature type="non-terminal residue" evidence="1">
    <location>
        <position position="463"/>
    </location>
</feature>
<dbReference type="EMBL" id="CAUEEQ010011736">
    <property type="protein sequence ID" value="CAJ0935809.1"/>
    <property type="molecule type" value="Genomic_DNA"/>
</dbReference>
<accession>A0ABN9L8H2</accession>
<protein>
    <recommendedName>
        <fullName evidence="3">Reverse transcriptase domain-containing protein</fullName>
    </recommendedName>
</protein>
<evidence type="ECO:0000313" key="1">
    <source>
        <dbReference type="EMBL" id="CAJ0935809.1"/>
    </source>
</evidence>
<reference evidence="1" key="1">
    <citation type="submission" date="2023-07" db="EMBL/GenBank/DDBJ databases">
        <authorList>
            <person name="Stuckert A."/>
        </authorList>
    </citation>
    <scope>NUCLEOTIDE SEQUENCE</scope>
</reference>
<name>A0ABN9L8H2_9NEOB</name>
<evidence type="ECO:0008006" key="3">
    <source>
        <dbReference type="Google" id="ProtNLM"/>
    </source>
</evidence>
<dbReference type="Proteomes" id="UP001176940">
    <property type="component" value="Unassembled WGS sequence"/>
</dbReference>
<keyword evidence="2" id="KW-1185">Reference proteome</keyword>
<proteinExistence type="predicted"/>
<comment type="caution">
    <text evidence="1">The sequence shown here is derived from an EMBL/GenBank/DDBJ whole genome shotgun (WGS) entry which is preliminary data.</text>
</comment>
<organism evidence="1 2">
    <name type="scientific">Ranitomeya imitator</name>
    <name type="common">mimic poison frog</name>
    <dbReference type="NCBI Taxonomy" id="111125"/>
    <lineage>
        <taxon>Eukaryota</taxon>
        <taxon>Metazoa</taxon>
        <taxon>Chordata</taxon>
        <taxon>Craniata</taxon>
        <taxon>Vertebrata</taxon>
        <taxon>Euteleostomi</taxon>
        <taxon>Amphibia</taxon>
        <taxon>Batrachia</taxon>
        <taxon>Anura</taxon>
        <taxon>Neobatrachia</taxon>
        <taxon>Hyloidea</taxon>
        <taxon>Dendrobatidae</taxon>
        <taxon>Dendrobatinae</taxon>
        <taxon>Ranitomeya</taxon>
    </lineage>
</organism>
<sequence>MEPLIQSIQQDADINGIQISGYHHKSAALAADLLVVLSDPGRGIPAFVRTLELYGNLSNYKINITKSEALSLNISKPEIDKLKKLSLQMANQMLPIYIPKHYLSRINSFFVNYIWNNKRPRINAITLALPKSEGGMGFPDIFKYYKAAMLTRVVDWIRRPPEKLWLPIEEHLAPIPLRSMALLYDYSNLNQLLFNDLTIAILKVWRTEFFKLTPPISPVLMIQDVIGPIPLKPSHGGVPRQLLPIDDFFIEGSMMSFSEFQASNPHLNVTFLHYNRLRDYCYNKKDQLNLFRPLTPFEQLCAQHNPPKKILSRLYKTLIVEKAVAKRAYIGLWERDLNILFTQDQITSIYNKSHGPSQCVKLQESSYKVISRWYRTPSQIHLWHSPTPDKPLLMHPMILFALAAAAWHWLLQDIVPVYQIKGISKLFKLCLPKVQCFCDSLTSPPSERQFNALLMSVASLLAN</sequence>
<gene>
    <name evidence="1" type="ORF">RIMI_LOCUS6500593</name>
</gene>